<feature type="coiled-coil region" evidence="1">
    <location>
        <begin position="19"/>
        <end position="46"/>
    </location>
</feature>
<dbReference type="InterPro" id="IPR045177">
    <property type="entry name" value="FDM1-5/IDN2"/>
</dbReference>
<sequence length="193" mass="22510">MMTQMEGMNEDLNDKIEGINHLEEINRILMIKLRQSEDELQDARTASIIGLLDTLPRNHNNIGVKGMGEIDVKGFIKECKKRYTGDEAMTKAGMMCSHWQEDLVDPAWHPFKIIEIHGQIQEVINEEDEKLKKLKVQWGNEVYQAVTMALQELNWYNPSGRHAVNELWNYREGRKARLKEVTNFVFQILKTLQ</sequence>
<evidence type="ECO:0000313" key="4">
    <source>
        <dbReference type="Proteomes" id="UP000596660"/>
    </source>
</evidence>
<reference evidence="3" key="1">
    <citation type="journal article" date="2017" name="Nature">
        <title>The genome of Chenopodium quinoa.</title>
        <authorList>
            <person name="Jarvis D.E."/>
            <person name="Ho Y.S."/>
            <person name="Lightfoot D.J."/>
            <person name="Schmoeckel S.M."/>
            <person name="Li B."/>
            <person name="Borm T.J.A."/>
            <person name="Ohyanagi H."/>
            <person name="Mineta K."/>
            <person name="Michell C.T."/>
            <person name="Saber N."/>
            <person name="Kharbatia N.M."/>
            <person name="Rupper R.R."/>
            <person name="Sharp A.R."/>
            <person name="Dally N."/>
            <person name="Boughton B.A."/>
            <person name="Woo Y.H."/>
            <person name="Gao G."/>
            <person name="Schijlen E.G.W.M."/>
            <person name="Guo X."/>
            <person name="Momin A.A."/>
            <person name="Negrao S."/>
            <person name="Al-Babili S."/>
            <person name="Gehring C."/>
            <person name="Roessner U."/>
            <person name="Jung C."/>
            <person name="Murphy K."/>
            <person name="Arold S.T."/>
            <person name="Gojobori T."/>
            <person name="van der Linden C.G."/>
            <person name="van Loo E.N."/>
            <person name="Jellen E.N."/>
            <person name="Maughan P.J."/>
            <person name="Tester M."/>
        </authorList>
    </citation>
    <scope>NUCLEOTIDE SEQUENCE [LARGE SCALE GENOMIC DNA]</scope>
    <source>
        <strain evidence="3">cv. PI 614886</strain>
    </source>
</reference>
<organism evidence="3 4">
    <name type="scientific">Chenopodium quinoa</name>
    <name type="common">Quinoa</name>
    <dbReference type="NCBI Taxonomy" id="63459"/>
    <lineage>
        <taxon>Eukaryota</taxon>
        <taxon>Viridiplantae</taxon>
        <taxon>Streptophyta</taxon>
        <taxon>Embryophyta</taxon>
        <taxon>Tracheophyta</taxon>
        <taxon>Spermatophyta</taxon>
        <taxon>Magnoliopsida</taxon>
        <taxon>eudicotyledons</taxon>
        <taxon>Gunneridae</taxon>
        <taxon>Pentapetalae</taxon>
        <taxon>Caryophyllales</taxon>
        <taxon>Chenopodiaceae</taxon>
        <taxon>Chenopodioideae</taxon>
        <taxon>Atripliceae</taxon>
        <taxon>Chenopodium</taxon>
    </lineage>
</organism>
<dbReference type="PANTHER" id="PTHR21596">
    <property type="entry name" value="RIBONUCLEASE P SUBUNIT P38"/>
    <property type="match status" value="1"/>
</dbReference>
<dbReference type="PANTHER" id="PTHR21596:SF3">
    <property type="entry name" value="FACTOR OF DNA METHYLATION 1-RELATED"/>
    <property type="match status" value="1"/>
</dbReference>
<proteinExistence type="predicted"/>
<dbReference type="InterPro" id="IPR005379">
    <property type="entry name" value="FDM1-5/IDN2_XH"/>
</dbReference>
<dbReference type="OMA" id="VKKCCAK"/>
<dbReference type="EnsemblPlants" id="AUR62028688-RA">
    <property type="protein sequence ID" value="AUR62028688-RA:cds"/>
    <property type="gene ID" value="AUR62028688"/>
</dbReference>
<protein>
    <recommendedName>
        <fullName evidence="2">Factor of DNA methylation 1-5/IDN2 domain-containing protein</fullName>
    </recommendedName>
</protein>
<dbReference type="Pfam" id="PF03469">
    <property type="entry name" value="XH"/>
    <property type="match status" value="1"/>
</dbReference>
<evidence type="ECO:0000313" key="3">
    <source>
        <dbReference type="EnsemblPlants" id="AUR62028688-RA:cds"/>
    </source>
</evidence>
<reference evidence="3" key="2">
    <citation type="submission" date="2021-03" db="UniProtKB">
        <authorList>
            <consortium name="EnsemblPlants"/>
        </authorList>
    </citation>
    <scope>IDENTIFICATION</scope>
</reference>
<keyword evidence="4" id="KW-1185">Reference proteome</keyword>
<evidence type="ECO:0000256" key="1">
    <source>
        <dbReference type="SAM" id="Coils"/>
    </source>
</evidence>
<dbReference type="Proteomes" id="UP000596660">
    <property type="component" value="Unplaced"/>
</dbReference>
<dbReference type="Gramene" id="AUR62028688-RA">
    <property type="protein sequence ID" value="AUR62028688-RA:cds"/>
    <property type="gene ID" value="AUR62028688"/>
</dbReference>
<dbReference type="GO" id="GO:0080188">
    <property type="term" value="P:gene silencing by siRNA-directed DNA methylation"/>
    <property type="evidence" value="ECO:0007669"/>
    <property type="project" value="InterPro"/>
</dbReference>
<feature type="domain" description="Factor of DNA methylation 1-5/IDN2" evidence="2">
    <location>
        <begin position="65"/>
        <end position="192"/>
    </location>
</feature>
<keyword evidence="1" id="KW-0175">Coiled coil</keyword>
<accession>A0A803MFU4</accession>
<dbReference type="AlphaFoldDB" id="A0A803MFU4"/>
<name>A0A803MFU4_CHEQI</name>
<evidence type="ECO:0000259" key="2">
    <source>
        <dbReference type="Pfam" id="PF03469"/>
    </source>
</evidence>